<organism evidence="1 2">
    <name type="scientific">Aegilops tauschii subsp. strangulata</name>
    <name type="common">Goatgrass</name>
    <dbReference type="NCBI Taxonomy" id="200361"/>
    <lineage>
        <taxon>Eukaryota</taxon>
        <taxon>Viridiplantae</taxon>
        <taxon>Streptophyta</taxon>
        <taxon>Embryophyta</taxon>
        <taxon>Tracheophyta</taxon>
        <taxon>Spermatophyta</taxon>
        <taxon>Magnoliopsida</taxon>
        <taxon>Liliopsida</taxon>
        <taxon>Poales</taxon>
        <taxon>Poaceae</taxon>
        <taxon>BOP clade</taxon>
        <taxon>Pooideae</taxon>
        <taxon>Triticodae</taxon>
        <taxon>Triticeae</taxon>
        <taxon>Triticinae</taxon>
        <taxon>Aegilops</taxon>
    </lineage>
</organism>
<dbReference type="Proteomes" id="UP000015105">
    <property type="component" value="Chromosome 1D"/>
</dbReference>
<dbReference type="Gramene" id="AET1Gv20608000.16">
    <property type="protein sequence ID" value="AET1Gv20608000.16"/>
    <property type="gene ID" value="AET1Gv20608000"/>
</dbReference>
<accession>A0A452Z278</accession>
<dbReference type="InterPro" id="IPR029058">
    <property type="entry name" value="AB_hydrolase_fold"/>
</dbReference>
<dbReference type="PANTHER" id="PTHR17630">
    <property type="entry name" value="DIENELACTONE HYDROLASE"/>
    <property type="match status" value="1"/>
</dbReference>
<proteinExistence type="predicted"/>
<dbReference type="AlphaFoldDB" id="A0A452Z278"/>
<reference evidence="1" key="4">
    <citation type="submission" date="2019-03" db="UniProtKB">
        <authorList>
            <consortium name="EnsemblPlants"/>
        </authorList>
    </citation>
    <scope>IDENTIFICATION</scope>
</reference>
<dbReference type="Gene3D" id="3.40.50.1820">
    <property type="entry name" value="alpha/beta hydrolase"/>
    <property type="match status" value="1"/>
</dbReference>
<reference evidence="1" key="5">
    <citation type="journal article" date="2021" name="G3 (Bethesda)">
        <title>Aegilops tauschii genome assembly Aet v5.0 features greater sequence contiguity and improved annotation.</title>
        <authorList>
            <person name="Wang L."/>
            <person name="Zhu T."/>
            <person name="Rodriguez J.C."/>
            <person name="Deal K.R."/>
            <person name="Dubcovsky J."/>
            <person name="McGuire P.E."/>
            <person name="Lux T."/>
            <person name="Spannagl M."/>
            <person name="Mayer K.F.X."/>
            <person name="Baldrich P."/>
            <person name="Meyers B.C."/>
            <person name="Huo N."/>
            <person name="Gu Y.Q."/>
            <person name="Zhou H."/>
            <person name="Devos K.M."/>
            <person name="Bennetzen J.L."/>
            <person name="Unver T."/>
            <person name="Budak H."/>
            <person name="Gulick P.J."/>
            <person name="Galiba G."/>
            <person name="Kalapos B."/>
            <person name="Nelson D.R."/>
            <person name="Li P."/>
            <person name="You F.M."/>
            <person name="Luo M.C."/>
            <person name="Dvorak J."/>
        </authorList>
    </citation>
    <scope>NUCLEOTIDE SEQUENCE [LARGE SCALE GENOMIC DNA]</scope>
    <source>
        <strain evidence="1">cv. AL8/78</strain>
    </source>
</reference>
<evidence type="ECO:0000313" key="1">
    <source>
        <dbReference type="EnsemblPlants" id="AET1Gv20608000.16"/>
    </source>
</evidence>
<reference evidence="1" key="3">
    <citation type="journal article" date="2017" name="Nature">
        <title>Genome sequence of the progenitor of the wheat D genome Aegilops tauschii.</title>
        <authorList>
            <person name="Luo M.C."/>
            <person name="Gu Y.Q."/>
            <person name="Puiu D."/>
            <person name="Wang H."/>
            <person name="Twardziok S.O."/>
            <person name="Deal K.R."/>
            <person name="Huo N."/>
            <person name="Zhu T."/>
            <person name="Wang L."/>
            <person name="Wang Y."/>
            <person name="McGuire P.E."/>
            <person name="Liu S."/>
            <person name="Long H."/>
            <person name="Ramasamy R.K."/>
            <person name="Rodriguez J.C."/>
            <person name="Van S.L."/>
            <person name="Yuan L."/>
            <person name="Wang Z."/>
            <person name="Xia Z."/>
            <person name="Xiao L."/>
            <person name="Anderson O.D."/>
            <person name="Ouyang S."/>
            <person name="Liang Y."/>
            <person name="Zimin A.V."/>
            <person name="Pertea G."/>
            <person name="Qi P."/>
            <person name="Bennetzen J.L."/>
            <person name="Dai X."/>
            <person name="Dawson M.W."/>
            <person name="Muller H.G."/>
            <person name="Kugler K."/>
            <person name="Rivarola-Duarte L."/>
            <person name="Spannagl M."/>
            <person name="Mayer K.F.X."/>
            <person name="Lu F.H."/>
            <person name="Bevan M.W."/>
            <person name="Leroy P."/>
            <person name="Li P."/>
            <person name="You F.M."/>
            <person name="Sun Q."/>
            <person name="Liu Z."/>
            <person name="Lyons E."/>
            <person name="Wicker T."/>
            <person name="Salzberg S.L."/>
            <person name="Devos K.M."/>
            <person name="Dvorak J."/>
        </authorList>
    </citation>
    <scope>NUCLEOTIDE SEQUENCE [LARGE SCALE GENOMIC DNA]</scope>
    <source>
        <strain evidence="1">cv. AL8/78</strain>
    </source>
</reference>
<dbReference type="PANTHER" id="PTHR17630:SF100">
    <property type="entry name" value="OS05G0399100 PROTEIN"/>
    <property type="match status" value="1"/>
</dbReference>
<protein>
    <submittedName>
        <fullName evidence="1">Uncharacterized protein</fullName>
    </submittedName>
</protein>
<keyword evidence="2" id="KW-1185">Reference proteome</keyword>
<dbReference type="SUPFAM" id="SSF53474">
    <property type="entry name" value="alpha/beta-Hydrolases"/>
    <property type="match status" value="1"/>
</dbReference>
<reference evidence="2" key="1">
    <citation type="journal article" date="2014" name="Science">
        <title>Ancient hybridizations among the ancestral genomes of bread wheat.</title>
        <authorList>
            <consortium name="International Wheat Genome Sequencing Consortium,"/>
            <person name="Marcussen T."/>
            <person name="Sandve S.R."/>
            <person name="Heier L."/>
            <person name="Spannagl M."/>
            <person name="Pfeifer M."/>
            <person name="Jakobsen K.S."/>
            <person name="Wulff B.B."/>
            <person name="Steuernagel B."/>
            <person name="Mayer K.F."/>
            <person name="Olsen O.A."/>
        </authorList>
    </citation>
    <scope>NUCLEOTIDE SEQUENCE [LARGE SCALE GENOMIC DNA]</scope>
    <source>
        <strain evidence="2">cv. AL8/78</strain>
    </source>
</reference>
<name>A0A452Z278_AEGTS</name>
<dbReference type="EnsemblPlants" id="AET1Gv20608000.16">
    <property type="protein sequence ID" value="AET1Gv20608000.16"/>
    <property type="gene ID" value="AET1Gv20608000"/>
</dbReference>
<evidence type="ECO:0000313" key="2">
    <source>
        <dbReference type="Proteomes" id="UP000015105"/>
    </source>
</evidence>
<sequence>MLHPSAVTVDDIKEVKCPIAVLGAENDKTSPPELVKQFEQVLSSNTGV</sequence>
<reference evidence="2" key="2">
    <citation type="journal article" date="2017" name="Nat. Plants">
        <title>The Aegilops tauschii genome reveals multiple impacts of transposons.</title>
        <authorList>
            <person name="Zhao G."/>
            <person name="Zou C."/>
            <person name="Li K."/>
            <person name="Wang K."/>
            <person name="Li T."/>
            <person name="Gao L."/>
            <person name="Zhang X."/>
            <person name="Wang H."/>
            <person name="Yang Z."/>
            <person name="Liu X."/>
            <person name="Jiang W."/>
            <person name="Mao L."/>
            <person name="Kong X."/>
            <person name="Jiao Y."/>
            <person name="Jia J."/>
        </authorList>
    </citation>
    <scope>NUCLEOTIDE SEQUENCE [LARGE SCALE GENOMIC DNA]</scope>
    <source>
        <strain evidence="2">cv. AL8/78</strain>
    </source>
</reference>